<dbReference type="SMART" id="SM00327">
    <property type="entry name" value="VWA"/>
    <property type="match status" value="1"/>
</dbReference>
<dbReference type="OrthoDB" id="10600393at2759"/>
<dbReference type="InterPro" id="IPR002035">
    <property type="entry name" value="VWF_A"/>
</dbReference>
<evidence type="ECO:0000259" key="2">
    <source>
        <dbReference type="PROSITE" id="PS50234"/>
    </source>
</evidence>
<gene>
    <name evidence="3" type="ORF">C2845_PM17G09120</name>
</gene>
<feature type="region of interest" description="Disordered" evidence="1">
    <location>
        <begin position="166"/>
        <end position="192"/>
    </location>
</feature>
<dbReference type="SUPFAM" id="SSF53300">
    <property type="entry name" value="vWA-like"/>
    <property type="match status" value="1"/>
</dbReference>
<evidence type="ECO:0000256" key="1">
    <source>
        <dbReference type="SAM" id="MobiDB-lite"/>
    </source>
</evidence>
<dbReference type="Gene3D" id="3.40.50.410">
    <property type="entry name" value="von Willebrand factor, type A domain"/>
    <property type="match status" value="1"/>
</dbReference>
<keyword evidence="4" id="KW-1185">Reference proteome</keyword>
<dbReference type="PROSITE" id="PS50234">
    <property type="entry name" value="VWFA"/>
    <property type="match status" value="1"/>
</dbReference>
<dbReference type="Pfam" id="PF00092">
    <property type="entry name" value="VWA"/>
    <property type="match status" value="1"/>
</dbReference>
<feature type="domain" description="VWFA" evidence="2">
    <location>
        <begin position="52"/>
        <end position="235"/>
    </location>
</feature>
<name>A0A3L6Q224_PANMI</name>
<reference evidence="4" key="1">
    <citation type="journal article" date="2019" name="Nat. Commun.">
        <title>The genome of broomcorn millet.</title>
        <authorList>
            <person name="Zou C."/>
            <person name="Miki D."/>
            <person name="Li D."/>
            <person name="Tang Q."/>
            <person name="Xiao L."/>
            <person name="Rajput S."/>
            <person name="Deng P."/>
            <person name="Jia W."/>
            <person name="Huang R."/>
            <person name="Zhang M."/>
            <person name="Sun Y."/>
            <person name="Hu J."/>
            <person name="Fu X."/>
            <person name="Schnable P.S."/>
            <person name="Li F."/>
            <person name="Zhang H."/>
            <person name="Feng B."/>
            <person name="Zhu X."/>
            <person name="Liu R."/>
            <person name="Schnable J.C."/>
            <person name="Zhu J.-K."/>
            <person name="Zhang H."/>
        </authorList>
    </citation>
    <scope>NUCLEOTIDE SEQUENCE [LARGE SCALE GENOMIC DNA]</scope>
</reference>
<dbReference type="InterPro" id="IPR036465">
    <property type="entry name" value="vWFA_dom_sf"/>
</dbReference>
<proteinExistence type="predicted"/>
<evidence type="ECO:0000313" key="3">
    <source>
        <dbReference type="EMBL" id="RLM68909.1"/>
    </source>
</evidence>
<accession>A0A3L6Q224</accession>
<dbReference type="Proteomes" id="UP000275267">
    <property type="component" value="Unassembled WGS sequence"/>
</dbReference>
<organism evidence="3 4">
    <name type="scientific">Panicum miliaceum</name>
    <name type="common">Proso millet</name>
    <name type="synonym">Broomcorn millet</name>
    <dbReference type="NCBI Taxonomy" id="4540"/>
    <lineage>
        <taxon>Eukaryota</taxon>
        <taxon>Viridiplantae</taxon>
        <taxon>Streptophyta</taxon>
        <taxon>Embryophyta</taxon>
        <taxon>Tracheophyta</taxon>
        <taxon>Spermatophyta</taxon>
        <taxon>Magnoliopsida</taxon>
        <taxon>Liliopsida</taxon>
        <taxon>Poales</taxon>
        <taxon>Poaceae</taxon>
        <taxon>PACMAD clade</taxon>
        <taxon>Panicoideae</taxon>
        <taxon>Panicodae</taxon>
        <taxon>Paniceae</taxon>
        <taxon>Panicinae</taxon>
        <taxon>Panicum</taxon>
        <taxon>Panicum sect. Panicum</taxon>
    </lineage>
</organism>
<dbReference type="STRING" id="4540.A0A3L6Q224"/>
<dbReference type="EMBL" id="PQIB02000014">
    <property type="protein sequence ID" value="RLM68909.1"/>
    <property type="molecule type" value="Genomic_DNA"/>
</dbReference>
<dbReference type="InterPro" id="IPR051266">
    <property type="entry name" value="CLCR"/>
</dbReference>
<comment type="caution">
    <text evidence="3">The sequence shown here is derived from an EMBL/GenBank/DDBJ whole genome shotgun (WGS) entry which is preliminary data.</text>
</comment>
<protein>
    <recommendedName>
        <fullName evidence="2">VWFA domain-containing protein</fullName>
    </recommendedName>
</protein>
<dbReference type="PANTHER" id="PTHR10579:SF57">
    <property type="entry name" value="OS11G0687100 PROTEIN"/>
    <property type="match status" value="1"/>
</dbReference>
<sequence length="551" mass="59796">MAAQPGDKVKLEAMISMETTSIGEFAVVVLVTAPPALVTEQSDAGAGARGVDLVAVLDISGGMNEDNRLERMKEAMFSVLDQLGEHDRLCILSFNDEVRTLTELRLMRDENWADARAKVEGLTAPAGGGANVKAATEEAAKILAERGEKEQRDRVGRVIFLSSGDEEDDAVADAGSSEKQNDANTSPDLPPDAFVLGADDKLSPLSFSAGNTSAAYAYVKDTVDKIQDAPGLTSVETALGVQIDLHAQDGVVVSSIKSGGHPVHVGPPAGPRSFTIYIQDLYAGEQKRFTVSLTVPEGKEELLAVTGWYSDPENSEDTQLDVCEIFVPRDEAINTQEETAPGENDQDMPDTPANGTAPRENQHMQDDPEETSPGEYQVMPAGVPEEPMRAYILKKKEEERKLGKVRIVWTWARNNAYTCALALLLLGAAMLLMPKKAEDDEKGSSLGVSPDPGWPRVDESFDLVTLKVMEGAGITSCFNSALVADTCPAMNRYIYQTIVHGTGFHVPLLEHSAQMIEMEKVELHGRQDQEYFYRRQGSEGDGNGWHQQAEE</sequence>
<dbReference type="AlphaFoldDB" id="A0A3L6Q224"/>
<feature type="region of interest" description="Disordered" evidence="1">
    <location>
        <begin position="337"/>
        <end position="381"/>
    </location>
</feature>
<evidence type="ECO:0000313" key="4">
    <source>
        <dbReference type="Proteomes" id="UP000275267"/>
    </source>
</evidence>
<dbReference type="PANTHER" id="PTHR10579">
    <property type="entry name" value="CALCIUM-ACTIVATED CHLORIDE CHANNEL REGULATOR"/>
    <property type="match status" value="1"/>
</dbReference>